<gene>
    <name evidence="2" type="ORF">K402DRAFT_179999</name>
</gene>
<name>A0A6G1GR25_9PEZI</name>
<reference evidence="2" key="1">
    <citation type="journal article" date="2020" name="Stud. Mycol.">
        <title>101 Dothideomycetes genomes: a test case for predicting lifestyles and emergence of pathogens.</title>
        <authorList>
            <person name="Haridas S."/>
            <person name="Albert R."/>
            <person name="Binder M."/>
            <person name="Bloem J."/>
            <person name="Labutti K."/>
            <person name="Salamov A."/>
            <person name="Andreopoulos B."/>
            <person name="Baker S."/>
            <person name="Barry K."/>
            <person name="Bills G."/>
            <person name="Bluhm B."/>
            <person name="Cannon C."/>
            <person name="Castanera R."/>
            <person name="Culley D."/>
            <person name="Daum C."/>
            <person name="Ezra D."/>
            <person name="Gonzalez J."/>
            <person name="Henrissat B."/>
            <person name="Kuo A."/>
            <person name="Liang C."/>
            <person name="Lipzen A."/>
            <person name="Lutzoni F."/>
            <person name="Magnuson J."/>
            <person name="Mondo S."/>
            <person name="Nolan M."/>
            <person name="Ohm R."/>
            <person name="Pangilinan J."/>
            <person name="Park H.-J."/>
            <person name="Ramirez L."/>
            <person name="Alfaro M."/>
            <person name="Sun H."/>
            <person name="Tritt A."/>
            <person name="Yoshinaga Y."/>
            <person name="Zwiers L.-H."/>
            <person name="Turgeon B."/>
            <person name="Goodwin S."/>
            <person name="Spatafora J."/>
            <person name="Crous P."/>
            <person name="Grigoriev I."/>
        </authorList>
    </citation>
    <scope>NUCLEOTIDE SEQUENCE</scope>
    <source>
        <strain evidence="2">CBS 113979</strain>
    </source>
</reference>
<keyword evidence="1" id="KW-0812">Transmembrane</keyword>
<evidence type="ECO:0000256" key="1">
    <source>
        <dbReference type="SAM" id="Phobius"/>
    </source>
</evidence>
<proteinExistence type="predicted"/>
<dbReference type="EMBL" id="ML977177">
    <property type="protein sequence ID" value="KAF1983217.1"/>
    <property type="molecule type" value="Genomic_DNA"/>
</dbReference>
<dbReference type="AlphaFoldDB" id="A0A6G1GR25"/>
<evidence type="ECO:0000313" key="2">
    <source>
        <dbReference type="EMBL" id="KAF1983217.1"/>
    </source>
</evidence>
<sequence length="118" mass="13160">MGVVGVMLWRFASRASLCFPTTLSNLADLIITTSIPPLILIIPLLFCEITIASIVLVCSKILLEGKRASVEKRCQYWNITKGIVWMTSYMPKPLIQVLQTSLNISCRFSRLGTVQSNL</sequence>
<keyword evidence="1" id="KW-0472">Membrane</keyword>
<accession>A0A6G1GR25</accession>
<feature type="transmembrane region" description="Helical" evidence="1">
    <location>
        <begin position="38"/>
        <end position="63"/>
    </location>
</feature>
<dbReference type="Proteomes" id="UP000800041">
    <property type="component" value="Unassembled WGS sequence"/>
</dbReference>
<evidence type="ECO:0000313" key="3">
    <source>
        <dbReference type="Proteomes" id="UP000800041"/>
    </source>
</evidence>
<protein>
    <submittedName>
        <fullName evidence="2">Uncharacterized protein</fullName>
    </submittedName>
</protein>
<keyword evidence="1" id="KW-1133">Transmembrane helix</keyword>
<organism evidence="2 3">
    <name type="scientific">Aulographum hederae CBS 113979</name>
    <dbReference type="NCBI Taxonomy" id="1176131"/>
    <lineage>
        <taxon>Eukaryota</taxon>
        <taxon>Fungi</taxon>
        <taxon>Dikarya</taxon>
        <taxon>Ascomycota</taxon>
        <taxon>Pezizomycotina</taxon>
        <taxon>Dothideomycetes</taxon>
        <taxon>Pleosporomycetidae</taxon>
        <taxon>Aulographales</taxon>
        <taxon>Aulographaceae</taxon>
    </lineage>
</organism>
<keyword evidence="3" id="KW-1185">Reference proteome</keyword>